<evidence type="ECO:0000256" key="10">
    <source>
        <dbReference type="PROSITE-ProRule" id="PRU00169"/>
    </source>
</evidence>
<dbReference type="InterPro" id="IPR024187">
    <property type="entry name" value="Sig_transdc_resp-reg_cit/mal"/>
</dbReference>
<protein>
    <recommendedName>
        <fullName evidence="9">Transcriptional regulatory protein</fullName>
    </recommendedName>
</protein>
<dbReference type="SMART" id="SM00448">
    <property type="entry name" value="REC"/>
    <property type="match status" value="1"/>
</dbReference>
<keyword evidence="3 10" id="KW-0597">Phosphoprotein</keyword>
<dbReference type="GO" id="GO:0003700">
    <property type="term" value="F:DNA-binding transcription factor activity"/>
    <property type="evidence" value="ECO:0007669"/>
    <property type="project" value="InterPro"/>
</dbReference>
<sequence length="227" mass="26042">MREYKVLIVEDDTKISKIHKLFVEKTEGFDVAGIANTVSDAAYMSEVLKPDLVLLDVYFPEKNGLELLKLIRNKNYETDIIIITASNDINILKESVKGGIFDYIIKPVIYSRFEKSLINYKLYKQQISKKDKLQQSDVDSIFNLNAKISDYSEDNLPKGIDKITLDKIVSFFNTNDEGFTAENVGKMVGVSRSTARRYLEYLVSSGFLFSDQYYGTVGRPERTYFKK</sequence>
<reference evidence="12 13" key="1">
    <citation type="journal article" date="2018" name="Nat. Biotechnol.">
        <title>A standardized bacterial taxonomy based on genome phylogeny substantially revises the tree of life.</title>
        <authorList>
            <person name="Parks D.H."/>
            <person name="Chuvochina M."/>
            <person name="Waite D.W."/>
            <person name="Rinke C."/>
            <person name="Skarshewski A."/>
            <person name="Chaumeil P.A."/>
            <person name="Hugenholtz P."/>
        </authorList>
    </citation>
    <scope>NUCLEOTIDE SEQUENCE [LARGE SCALE GENOMIC DNA]</scope>
    <source>
        <strain evidence="12">UBA8672</strain>
    </source>
</reference>
<keyword evidence="2 9" id="KW-0963">Cytoplasm</keyword>
<evidence type="ECO:0000256" key="8">
    <source>
        <dbReference type="ARBA" id="ARBA00023163"/>
    </source>
</evidence>
<comment type="caution">
    <text evidence="12">The sequence shown here is derived from an EMBL/GenBank/DDBJ whole genome shotgun (WGS) entry which is preliminary data.</text>
</comment>
<dbReference type="PROSITE" id="PS50110">
    <property type="entry name" value="RESPONSE_REGULATORY"/>
    <property type="match status" value="1"/>
</dbReference>
<dbReference type="AlphaFoldDB" id="A0A3D5Q9E5"/>
<keyword evidence="4 9" id="KW-0902">Two-component regulatory system</keyword>
<gene>
    <name evidence="12" type="ORF">DHM44_02005</name>
</gene>
<dbReference type="Gene3D" id="3.40.50.2300">
    <property type="match status" value="1"/>
</dbReference>
<evidence type="ECO:0000256" key="7">
    <source>
        <dbReference type="ARBA" id="ARBA00023159"/>
    </source>
</evidence>
<dbReference type="PIRSF" id="PIRSF006171">
    <property type="entry name" value="RR_citrat_malat"/>
    <property type="match status" value="1"/>
</dbReference>
<dbReference type="Pfam" id="PF20714">
    <property type="entry name" value="HTH_64"/>
    <property type="match status" value="1"/>
</dbReference>
<dbReference type="InterPro" id="IPR051271">
    <property type="entry name" value="2C-system_Tx_regulators"/>
</dbReference>
<keyword evidence="7 9" id="KW-0010">Activator</keyword>
<dbReference type="OMA" id="ADAHVMY"/>
<evidence type="ECO:0000256" key="1">
    <source>
        <dbReference type="ARBA" id="ARBA00004496"/>
    </source>
</evidence>
<keyword evidence="6 9" id="KW-0238">DNA-binding</keyword>
<keyword evidence="5 9" id="KW-0805">Transcription regulation</keyword>
<feature type="domain" description="Response regulatory" evidence="11">
    <location>
        <begin position="5"/>
        <end position="121"/>
    </location>
</feature>
<dbReference type="InterPro" id="IPR048714">
    <property type="entry name" value="DpiA-like_HTH"/>
</dbReference>
<accession>A0A3D5Q9E5</accession>
<feature type="modified residue" description="4-aspartylphosphate" evidence="10">
    <location>
        <position position="56"/>
    </location>
</feature>
<evidence type="ECO:0000256" key="4">
    <source>
        <dbReference type="ARBA" id="ARBA00023012"/>
    </source>
</evidence>
<evidence type="ECO:0000313" key="13">
    <source>
        <dbReference type="Proteomes" id="UP000262325"/>
    </source>
</evidence>
<dbReference type="GO" id="GO:0000156">
    <property type="term" value="F:phosphorelay response regulator activity"/>
    <property type="evidence" value="ECO:0007669"/>
    <property type="project" value="TreeGrafter"/>
</dbReference>
<dbReference type="InterPro" id="IPR011006">
    <property type="entry name" value="CheY-like_superfamily"/>
</dbReference>
<dbReference type="PANTHER" id="PTHR45526:SF1">
    <property type="entry name" value="TRANSCRIPTIONAL REGULATORY PROTEIN DCUR-RELATED"/>
    <property type="match status" value="1"/>
</dbReference>
<name>A0A3D5Q9E5_FLESI</name>
<dbReference type="PANTHER" id="PTHR45526">
    <property type="entry name" value="TRANSCRIPTIONAL REGULATORY PROTEIN DPIA"/>
    <property type="match status" value="1"/>
</dbReference>
<dbReference type="SUPFAM" id="SSF52172">
    <property type="entry name" value="CheY-like"/>
    <property type="match status" value="1"/>
</dbReference>
<evidence type="ECO:0000256" key="2">
    <source>
        <dbReference type="ARBA" id="ARBA00022490"/>
    </source>
</evidence>
<organism evidence="12 13">
    <name type="scientific">Flexistipes sinusarabici</name>
    <dbReference type="NCBI Taxonomy" id="2352"/>
    <lineage>
        <taxon>Bacteria</taxon>
        <taxon>Pseudomonadati</taxon>
        <taxon>Deferribacterota</taxon>
        <taxon>Deferribacteres</taxon>
        <taxon>Deferribacterales</taxon>
        <taxon>Flexistipitaceae</taxon>
        <taxon>Flexistipes</taxon>
    </lineage>
</organism>
<keyword evidence="8 9" id="KW-0804">Transcription</keyword>
<evidence type="ECO:0000313" key="12">
    <source>
        <dbReference type="EMBL" id="HCW92436.1"/>
    </source>
</evidence>
<evidence type="ECO:0000256" key="9">
    <source>
        <dbReference type="PIRNR" id="PIRNR006171"/>
    </source>
</evidence>
<evidence type="ECO:0000259" key="11">
    <source>
        <dbReference type="PROSITE" id="PS50110"/>
    </source>
</evidence>
<evidence type="ECO:0000256" key="3">
    <source>
        <dbReference type="ARBA" id="ARBA00022553"/>
    </source>
</evidence>
<evidence type="ECO:0000256" key="6">
    <source>
        <dbReference type="ARBA" id="ARBA00023125"/>
    </source>
</evidence>
<evidence type="ECO:0000256" key="5">
    <source>
        <dbReference type="ARBA" id="ARBA00023015"/>
    </source>
</evidence>
<proteinExistence type="predicted"/>
<dbReference type="EMBL" id="DPPF01000041">
    <property type="protein sequence ID" value="HCW92436.1"/>
    <property type="molecule type" value="Genomic_DNA"/>
</dbReference>
<dbReference type="GO" id="GO:0003677">
    <property type="term" value="F:DNA binding"/>
    <property type="evidence" value="ECO:0007669"/>
    <property type="project" value="UniProtKB-KW"/>
</dbReference>
<dbReference type="InterPro" id="IPR001789">
    <property type="entry name" value="Sig_transdc_resp-reg_receiver"/>
</dbReference>
<dbReference type="Pfam" id="PF00072">
    <property type="entry name" value="Response_reg"/>
    <property type="match status" value="1"/>
</dbReference>
<dbReference type="GO" id="GO:0005737">
    <property type="term" value="C:cytoplasm"/>
    <property type="evidence" value="ECO:0007669"/>
    <property type="project" value="UniProtKB-SubCell"/>
</dbReference>
<dbReference type="Proteomes" id="UP000262325">
    <property type="component" value="Unassembled WGS sequence"/>
</dbReference>
<comment type="subcellular location">
    <subcellularLocation>
        <location evidence="1 9">Cytoplasm</location>
    </subcellularLocation>
</comment>